<accession>A0ABY7RXY0</accession>
<evidence type="ECO:0000256" key="1">
    <source>
        <dbReference type="SAM" id="SignalP"/>
    </source>
</evidence>
<sequence length="162" mass="17927">MMKNLTFLVLLILLSSCKNDDDSSTPTNPVDQLPSATQTGENTFGCLVNGEPFVVTNSNDQVAIYQQGQLQFGGGGISMIINEPFSTNVEADLVGRARYIVDPNPQVGCHYEFEDSYEGFVIFTKIDQINYIVSGTFEFSTVNDDCENINITNGRFDLQYIP</sequence>
<dbReference type="RefSeq" id="WP_249996333.1">
    <property type="nucleotide sequence ID" value="NZ_CP116221.1"/>
</dbReference>
<keyword evidence="1" id="KW-0732">Signal</keyword>
<evidence type="ECO:0008006" key="4">
    <source>
        <dbReference type="Google" id="ProtNLM"/>
    </source>
</evidence>
<evidence type="ECO:0000313" key="3">
    <source>
        <dbReference type="Proteomes" id="UP001202717"/>
    </source>
</evidence>
<reference evidence="2 3" key="1">
    <citation type="submission" date="2023-01" db="EMBL/GenBank/DDBJ databases">
        <title>Psychroserpens ponticola sp. nov., isolated from seawater.</title>
        <authorList>
            <person name="Kristyanto S."/>
            <person name="Jung J."/>
            <person name="Kim J.M."/>
            <person name="Jeon C.O."/>
        </authorList>
    </citation>
    <scope>NUCLEOTIDE SEQUENCE [LARGE SCALE GENOMIC DNA]</scope>
    <source>
        <strain evidence="2 3">MSW6</strain>
    </source>
</reference>
<protein>
    <recommendedName>
        <fullName evidence="4">Lipoprotein</fullName>
    </recommendedName>
</protein>
<dbReference type="EMBL" id="CP116221">
    <property type="protein sequence ID" value="WCO01932.1"/>
    <property type="molecule type" value="Genomic_DNA"/>
</dbReference>
<feature type="signal peptide" evidence="1">
    <location>
        <begin position="1"/>
        <end position="20"/>
    </location>
</feature>
<keyword evidence="3" id="KW-1185">Reference proteome</keyword>
<proteinExistence type="predicted"/>
<feature type="chain" id="PRO_5046369279" description="Lipoprotein" evidence="1">
    <location>
        <begin position="21"/>
        <end position="162"/>
    </location>
</feature>
<gene>
    <name evidence="2" type="ORF">MUN68_000225</name>
</gene>
<dbReference type="Proteomes" id="UP001202717">
    <property type="component" value="Chromosome"/>
</dbReference>
<name>A0ABY7RXY0_9FLAO</name>
<dbReference type="PROSITE" id="PS51257">
    <property type="entry name" value="PROKAR_LIPOPROTEIN"/>
    <property type="match status" value="1"/>
</dbReference>
<organism evidence="2 3">
    <name type="scientific">Psychroserpens ponticola</name>
    <dbReference type="NCBI Taxonomy" id="2932268"/>
    <lineage>
        <taxon>Bacteria</taxon>
        <taxon>Pseudomonadati</taxon>
        <taxon>Bacteroidota</taxon>
        <taxon>Flavobacteriia</taxon>
        <taxon>Flavobacteriales</taxon>
        <taxon>Flavobacteriaceae</taxon>
        <taxon>Psychroserpens</taxon>
    </lineage>
</organism>
<evidence type="ECO:0000313" key="2">
    <source>
        <dbReference type="EMBL" id="WCO01932.1"/>
    </source>
</evidence>